<dbReference type="InterPro" id="IPR015422">
    <property type="entry name" value="PyrdxlP-dep_Trfase_small"/>
</dbReference>
<evidence type="ECO:0000256" key="3">
    <source>
        <dbReference type="RuleBase" id="RU003560"/>
    </source>
</evidence>
<evidence type="ECO:0000313" key="5">
    <source>
        <dbReference type="Proteomes" id="UP001500928"/>
    </source>
</evidence>
<accession>A0ABP9A2T0</accession>
<evidence type="ECO:0000313" key="4">
    <source>
        <dbReference type="EMBL" id="GAA4772261.1"/>
    </source>
</evidence>
<dbReference type="Pfam" id="PF00202">
    <property type="entry name" value="Aminotran_3"/>
    <property type="match status" value="1"/>
</dbReference>
<dbReference type="Proteomes" id="UP001500928">
    <property type="component" value="Unassembled WGS sequence"/>
</dbReference>
<keyword evidence="5" id="KW-1185">Reference proteome</keyword>
<protein>
    <submittedName>
        <fullName evidence="4">Glutamate-1-semialdehyde 2,1-aminomutase</fullName>
    </submittedName>
</protein>
<comment type="similarity">
    <text evidence="3">Belongs to the class-III pyridoxal-phosphate-dependent aminotransferase family.</text>
</comment>
<comment type="cofactor">
    <cofactor evidence="1">
        <name>pyridoxal 5'-phosphate</name>
        <dbReference type="ChEBI" id="CHEBI:597326"/>
    </cofactor>
</comment>
<dbReference type="InterPro" id="IPR005814">
    <property type="entry name" value="Aminotrans_3"/>
</dbReference>
<dbReference type="InterPro" id="IPR015421">
    <property type="entry name" value="PyrdxlP-dep_Trfase_major"/>
</dbReference>
<dbReference type="Gene3D" id="3.90.1150.10">
    <property type="entry name" value="Aspartate Aminotransferase, domain 1"/>
    <property type="match status" value="1"/>
</dbReference>
<dbReference type="PANTHER" id="PTHR43713:SF3">
    <property type="entry name" value="GLUTAMATE-1-SEMIALDEHYDE 2,1-AMINOMUTASE 1, CHLOROPLASTIC-RELATED"/>
    <property type="match status" value="1"/>
</dbReference>
<evidence type="ECO:0000256" key="1">
    <source>
        <dbReference type="ARBA" id="ARBA00001933"/>
    </source>
</evidence>
<name>A0ABP9A2T0_9PSEU</name>
<dbReference type="NCBIfam" id="NF004856">
    <property type="entry name" value="PRK06209.1"/>
    <property type="match status" value="1"/>
</dbReference>
<comment type="caution">
    <text evidence="4">The sequence shown here is derived from an EMBL/GenBank/DDBJ whole genome shotgun (WGS) entry which is preliminary data.</text>
</comment>
<dbReference type="PANTHER" id="PTHR43713">
    <property type="entry name" value="GLUTAMATE-1-SEMIALDEHYDE 2,1-AMINOMUTASE"/>
    <property type="match status" value="1"/>
</dbReference>
<evidence type="ECO:0000256" key="2">
    <source>
        <dbReference type="ARBA" id="ARBA00022898"/>
    </source>
</evidence>
<dbReference type="SUPFAM" id="SSF53383">
    <property type="entry name" value="PLP-dependent transferases"/>
    <property type="match status" value="1"/>
</dbReference>
<sequence>MTSASYPSATSDSGTDIDLTRSNQVQARLHDLVPGGAHTYARGSDQYPEHMAPVLERGRGARVWDVDGNEYVEYGMGLRSVTLGHAYEPVDAAVRDVVGRGVNFSRPHRLELAAAEDFLGLVPGADMVKFCKNGSDATTAALKLARAATGRDMVAIADQPFFSTDDWFIGRTAMNAGIPDAVRQATARFTYNDLDSLRALFDAHPGRIAAVFMEAATALGDPAPGFLEGVRELCTAQGAVLVFDEMITGFRWSAHGAQGVYGVTPDLSTWGKAMGNGFPVSALAGRRELMELGGLRTDAERVFLLSTTHGPETVGLTAFRAVVEAYRRDDPVATMRRQGARLAAAVNEVVAAAGLAEHVDVAGHPACLVFRTRDAQGAPSQGMRTVFLAELLRRGVLGQSFVISAAHTDDDVEQTVAAVAGALPAYERALTDGVDTVLEGRPVAPALRAHAAPRRL</sequence>
<dbReference type="Gene3D" id="3.40.640.10">
    <property type="entry name" value="Type I PLP-dependent aspartate aminotransferase-like (Major domain)"/>
    <property type="match status" value="1"/>
</dbReference>
<reference evidence="5" key="1">
    <citation type="journal article" date="2019" name="Int. J. Syst. Evol. Microbiol.">
        <title>The Global Catalogue of Microorganisms (GCM) 10K type strain sequencing project: providing services to taxonomists for standard genome sequencing and annotation.</title>
        <authorList>
            <consortium name="The Broad Institute Genomics Platform"/>
            <consortium name="The Broad Institute Genome Sequencing Center for Infectious Disease"/>
            <person name="Wu L."/>
            <person name="Ma J."/>
        </authorList>
    </citation>
    <scope>NUCLEOTIDE SEQUENCE [LARGE SCALE GENOMIC DNA]</scope>
    <source>
        <strain evidence="5">JCM 17979</strain>
    </source>
</reference>
<dbReference type="RefSeq" id="WP_345410151.1">
    <property type="nucleotide sequence ID" value="NZ_BAABHO010000001.1"/>
</dbReference>
<proteinExistence type="inferred from homology"/>
<dbReference type="EMBL" id="BAABHO010000001">
    <property type="protein sequence ID" value="GAA4772261.1"/>
    <property type="molecule type" value="Genomic_DNA"/>
</dbReference>
<organism evidence="4 5">
    <name type="scientific">Actinomycetospora chlora</name>
    <dbReference type="NCBI Taxonomy" id="663608"/>
    <lineage>
        <taxon>Bacteria</taxon>
        <taxon>Bacillati</taxon>
        <taxon>Actinomycetota</taxon>
        <taxon>Actinomycetes</taxon>
        <taxon>Pseudonocardiales</taxon>
        <taxon>Pseudonocardiaceae</taxon>
        <taxon>Actinomycetospora</taxon>
    </lineage>
</organism>
<gene>
    <name evidence="4" type="ORF">GCM10023200_00730</name>
</gene>
<dbReference type="InterPro" id="IPR015424">
    <property type="entry name" value="PyrdxlP-dep_Trfase"/>
</dbReference>
<keyword evidence="2 3" id="KW-0663">Pyridoxal phosphate</keyword>